<dbReference type="EMBL" id="CAJPDT010000033">
    <property type="protein sequence ID" value="CAF9923318.1"/>
    <property type="molecule type" value="Genomic_DNA"/>
</dbReference>
<dbReference type="AlphaFoldDB" id="A0A8H3ILG3"/>
<protein>
    <recommendedName>
        <fullName evidence="4">Velvet domain-containing protein</fullName>
    </recommendedName>
</protein>
<feature type="compositionally biased region" description="Polar residues" evidence="1">
    <location>
        <begin position="99"/>
        <end position="120"/>
    </location>
</feature>
<reference evidence="2" key="1">
    <citation type="submission" date="2021-03" db="EMBL/GenBank/DDBJ databases">
        <authorList>
            <person name="Tagirdzhanova G."/>
        </authorList>
    </citation>
    <scope>NUCLEOTIDE SEQUENCE</scope>
</reference>
<comment type="caution">
    <text evidence="2">The sequence shown here is derived from an EMBL/GenBank/DDBJ whole genome shotgun (WGS) entry which is preliminary data.</text>
</comment>
<feature type="region of interest" description="Disordered" evidence="1">
    <location>
        <begin position="55"/>
        <end position="120"/>
    </location>
</feature>
<accession>A0A8H3ILG3</accession>
<dbReference type="InterPro" id="IPR038491">
    <property type="entry name" value="Velvet_dom_sf"/>
</dbReference>
<proteinExistence type="predicted"/>
<feature type="region of interest" description="Disordered" evidence="1">
    <location>
        <begin position="30"/>
        <end position="49"/>
    </location>
</feature>
<evidence type="ECO:0008006" key="4">
    <source>
        <dbReference type="Google" id="ProtNLM"/>
    </source>
</evidence>
<dbReference type="Proteomes" id="UP000664534">
    <property type="component" value="Unassembled WGS sequence"/>
</dbReference>
<keyword evidence="3" id="KW-1185">Reference proteome</keyword>
<evidence type="ECO:0000313" key="2">
    <source>
        <dbReference type="EMBL" id="CAF9923318.1"/>
    </source>
</evidence>
<dbReference type="Gene3D" id="2.60.40.3960">
    <property type="entry name" value="Velvet domain"/>
    <property type="match status" value="1"/>
</dbReference>
<sequence length="280" mass="31409">MDVQVISRVNERAFGGDHSIKPVFPFRQIRQSKDSKQRSQEFESQSIRSVRQMFDRDDEHEEADPGPSRTSLAGVRGKRPSNISPGHSEGGIDRHNLRTQRTTAEEVSSTQSVRQEGTQTRTISISIDQQPPLEVRPGNRLPPIVVNIRRLRHQRGDSWMGEEGSLWAQVSLMSADGQMAMALFAPDILAAEYMVTPLFREPSATQTEEKWSLAFRDLRIRHSGYFKIHIAVLRSSQSEERGDDDPALDPPRELMGIDTQVIRVHAFAPASATTGGDDNV</sequence>
<evidence type="ECO:0000256" key="1">
    <source>
        <dbReference type="SAM" id="MobiDB-lite"/>
    </source>
</evidence>
<dbReference type="OrthoDB" id="5399926at2759"/>
<gene>
    <name evidence="2" type="ORF">IMSHALPRED_005894</name>
</gene>
<evidence type="ECO:0000313" key="3">
    <source>
        <dbReference type="Proteomes" id="UP000664534"/>
    </source>
</evidence>
<name>A0A8H3ILG3_9LECA</name>
<feature type="compositionally biased region" description="Basic and acidic residues" evidence="1">
    <location>
        <begin position="31"/>
        <end position="41"/>
    </location>
</feature>
<organism evidence="2 3">
    <name type="scientific">Imshaugia aleurites</name>
    <dbReference type="NCBI Taxonomy" id="172621"/>
    <lineage>
        <taxon>Eukaryota</taxon>
        <taxon>Fungi</taxon>
        <taxon>Dikarya</taxon>
        <taxon>Ascomycota</taxon>
        <taxon>Pezizomycotina</taxon>
        <taxon>Lecanoromycetes</taxon>
        <taxon>OSLEUM clade</taxon>
        <taxon>Lecanoromycetidae</taxon>
        <taxon>Lecanorales</taxon>
        <taxon>Lecanorineae</taxon>
        <taxon>Parmeliaceae</taxon>
        <taxon>Imshaugia</taxon>
    </lineage>
</organism>